<dbReference type="SUPFAM" id="SSF52540">
    <property type="entry name" value="P-loop containing nucleoside triphosphate hydrolases"/>
    <property type="match status" value="1"/>
</dbReference>
<sequence length="105" mass="12197">MLLRKEEHRNVILLDGFPRSPEQERWARSGLALQEGKGEFPDGVVYFSCAKEVLKETYVARKRGMDDGSLFEKRFEQHERECRGVVKVYRGKGVLVKVSFRGFCE</sequence>
<evidence type="ECO:0008006" key="3">
    <source>
        <dbReference type="Google" id="ProtNLM"/>
    </source>
</evidence>
<accession>A0AA39Y6M7</accession>
<dbReference type="AlphaFoldDB" id="A0AA39Y6M7"/>
<dbReference type="EMBL" id="JAULSV010000004">
    <property type="protein sequence ID" value="KAK0646923.1"/>
    <property type="molecule type" value="Genomic_DNA"/>
</dbReference>
<organism evidence="1 2">
    <name type="scientific">Cercophora newfieldiana</name>
    <dbReference type="NCBI Taxonomy" id="92897"/>
    <lineage>
        <taxon>Eukaryota</taxon>
        <taxon>Fungi</taxon>
        <taxon>Dikarya</taxon>
        <taxon>Ascomycota</taxon>
        <taxon>Pezizomycotina</taxon>
        <taxon>Sordariomycetes</taxon>
        <taxon>Sordariomycetidae</taxon>
        <taxon>Sordariales</taxon>
        <taxon>Lasiosphaeriaceae</taxon>
        <taxon>Cercophora</taxon>
    </lineage>
</organism>
<dbReference type="PROSITE" id="PS00113">
    <property type="entry name" value="ADENYLATE_KINASE"/>
    <property type="match status" value="1"/>
</dbReference>
<proteinExistence type="predicted"/>
<gene>
    <name evidence="1" type="ORF">B0T16DRAFT_171004</name>
</gene>
<protein>
    <recommendedName>
        <fullName evidence="3">Adenylate kinase</fullName>
    </recommendedName>
</protein>
<comment type="caution">
    <text evidence="1">The sequence shown here is derived from an EMBL/GenBank/DDBJ whole genome shotgun (WGS) entry which is preliminary data.</text>
</comment>
<keyword evidence="2" id="KW-1185">Reference proteome</keyword>
<dbReference type="Proteomes" id="UP001174936">
    <property type="component" value="Unassembled WGS sequence"/>
</dbReference>
<dbReference type="Gene3D" id="3.40.50.300">
    <property type="entry name" value="P-loop containing nucleotide triphosphate hydrolases"/>
    <property type="match status" value="1"/>
</dbReference>
<evidence type="ECO:0000313" key="2">
    <source>
        <dbReference type="Proteomes" id="UP001174936"/>
    </source>
</evidence>
<reference evidence="1" key="1">
    <citation type="submission" date="2023-06" db="EMBL/GenBank/DDBJ databases">
        <title>Genome-scale phylogeny and comparative genomics of the fungal order Sordariales.</title>
        <authorList>
            <consortium name="Lawrence Berkeley National Laboratory"/>
            <person name="Hensen N."/>
            <person name="Bonometti L."/>
            <person name="Westerberg I."/>
            <person name="Brannstrom I.O."/>
            <person name="Guillou S."/>
            <person name="Cros-Aarteil S."/>
            <person name="Calhoun S."/>
            <person name="Haridas S."/>
            <person name="Kuo A."/>
            <person name="Mondo S."/>
            <person name="Pangilinan J."/>
            <person name="Riley R."/>
            <person name="Labutti K."/>
            <person name="Andreopoulos B."/>
            <person name="Lipzen A."/>
            <person name="Chen C."/>
            <person name="Yanf M."/>
            <person name="Daum C."/>
            <person name="Ng V."/>
            <person name="Clum A."/>
            <person name="Steindorff A."/>
            <person name="Ohm R."/>
            <person name="Martin F."/>
            <person name="Silar P."/>
            <person name="Natvig D."/>
            <person name="Lalanne C."/>
            <person name="Gautier V."/>
            <person name="Ament-Velasquez S.L."/>
            <person name="Kruys A."/>
            <person name="Hutchinson M.I."/>
            <person name="Powell A.J."/>
            <person name="Barry K."/>
            <person name="Miller A.N."/>
            <person name="Grigoriev I.V."/>
            <person name="Debuchy R."/>
            <person name="Gladieux P."/>
            <person name="Thoren M.H."/>
            <person name="Johannesson H."/>
        </authorList>
    </citation>
    <scope>NUCLEOTIDE SEQUENCE</scope>
    <source>
        <strain evidence="1">SMH2532-1</strain>
    </source>
</reference>
<name>A0AA39Y6M7_9PEZI</name>
<evidence type="ECO:0000313" key="1">
    <source>
        <dbReference type="EMBL" id="KAK0646923.1"/>
    </source>
</evidence>
<dbReference type="InterPro" id="IPR027417">
    <property type="entry name" value="P-loop_NTPase"/>
</dbReference>
<dbReference type="InterPro" id="IPR033690">
    <property type="entry name" value="Adenylat_kinase_CS"/>
</dbReference>
<dbReference type="Pfam" id="PF00406">
    <property type="entry name" value="ADK"/>
    <property type="match status" value="1"/>
</dbReference>